<dbReference type="VEuPathDB" id="FungiDB:MUCCIDRAFT_74230"/>
<feature type="domain" description="N-acetyltransferase" evidence="1">
    <location>
        <begin position="11"/>
        <end position="170"/>
    </location>
</feature>
<accession>A0A162QXS0</accession>
<dbReference type="PANTHER" id="PTHR13355">
    <property type="entry name" value="GLUCOSAMINE 6-PHOSPHATE N-ACETYLTRANSFERASE"/>
    <property type="match status" value="1"/>
</dbReference>
<dbReference type="InterPro" id="IPR016181">
    <property type="entry name" value="Acyl_CoA_acyltransferase"/>
</dbReference>
<name>A0A162QXS0_MUCCL</name>
<dbReference type="SUPFAM" id="SSF55729">
    <property type="entry name" value="Acyl-CoA N-acyltransferases (Nat)"/>
    <property type="match status" value="1"/>
</dbReference>
<dbReference type="OrthoDB" id="329272at2759"/>
<dbReference type="PROSITE" id="PS51186">
    <property type="entry name" value="GNAT"/>
    <property type="match status" value="1"/>
</dbReference>
<dbReference type="AlphaFoldDB" id="A0A162QXS0"/>
<organism evidence="2 3">
    <name type="scientific">Mucor lusitanicus CBS 277.49</name>
    <dbReference type="NCBI Taxonomy" id="747725"/>
    <lineage>
        <taxon>Eukaryota</taxon>
        <taxon>Fungi</taxon>
        <taxon>Fungi incertae sedis</taxon>
        <taxon>Mucoromycota</taxon>
        <taxon>Mucoromycotina</taxon>
        <taxon>Mucoromycetes</taxon>
        <taxon>Mucorales</taxon>
        <taxon>Mucorineae</taxon>
        <taxon>Mucoraceae</taxon>
        <taxon>Mucor</taxon>
    </lineage>
</organism>
<dbReference type="Gene3D" id="3.40.630.30">
    <property type="match status" value="1"/>
</dbReference>
<evidence type="ECO:0000313" key="2">
    <source>
        <dbReference type="EMBL" id="OAD02509.1"/>
    </source>
</evidence>
<reference evidence="2 3" key="1">
    <citation type="submission" date="2015-06" db="EMBL/GenBank/DDBJ databases">
        <title>Expansion of signal transduction pathways in fungi by whole-genome duplication.</title>
        <authorList>
            <consortium name="DOE Joint Genome Institute"/>
            <person name="Corrochano L.M."/>
            <person name="Kuo A."/>
            <person name="Marcet-Houben M."/>
            <person name="Polaino S."/>
            <person name="Salamov A."/>
            <person name="Villalobos J.M."/>
            <person name="Alvarez M.I."/>
            <person name="Avalos J."/>
            <person name="Benito E.P."/>
            <person name="Benoit I."/>
            <person name="Burger G."/>
            <person name="Camino L.P."/>
            <person name="Canovas D."/>
            <person name="Cerda-Olmedo E."/>
            <person name="Cheng J.-F."/>
            <person name="Dominguez A."/>
            <person name="Elias M."/>
            <person name="Eslava A.P."/>
            <person name="Glaser F."/>
            <person name="Grimwood J."/>
            <person name="Gutierrez G."/>
            <person name="Heitman J."/>
            <person name="Henrissat B."/>
            <person name="Iturriaga E.A."/>
            <person name="Lang B.F."/>
            <person name="Lavin J.L."/>
            <person name="Lee S."/>
            <person name="Li W."/>
            <person name="Lindquist E."/>
            <person name="Lopez-Garcia S."/>
            <person name="Luque E.M."/>
            <person name="Marcos A.T."/>
            <person name="Martin J."/>
            <person name="Mccluskey K."/>
            <person name="Medina H.R."/>
            <person name="Miralles-Duran A."/>
            <person name="Miyazaki A."/>
            <person name="Munoz-Torres E."/>
            <person name="Oguiza J.A."/>
            <person name="Ohm R."/>
            <person name="Olmedo M."/>
            <person name="Orejas M."/>
            <person name="Ortiz-Castellanos L."/>
            <person name="Pisabarro A.G."/>
            <person name="Rodriguez-Romero J."/>
            <person name="Ruiz-Herrera J."/>
            <person name="Ruiz-Vazquez R."/>
            <person name="Sanz C."/>
            <person name="Schackwitz W."/>
            <person name="Schmutz J."/>
            <person name="Shahriari M."/>
            <person name="Shelest E."/>
            <person name="Silva-Franco F."/>
            <person name="Soanes D."/>
            <person name="Syed K."/>
            <person name="Tagua V.G."/>
            <person name="Talbot N.J."/>
            <person name="Thon M."/>
            <person name="De Vries R.P."/>
            <person name="Wiebenga A."/>
            <person name="Yadav J.S."/>
            <person name="Braun E.L."/>
            <person name="Baker S."/>
            <person name="Garre V."/>
            <person name="Horwitz B."/>
            <person name="Torres-Martinez S."/>
            <person name="Idnurm A."/>
            <person name="Herrera-Estrella A."/>
            <person name="Gabaldon T."/>
            <person name="Grigoriev I.V."/>
        </authorList>
    </citation>
    <scope>NUCLEOTIDE SEQUENCE [LARGE SCALE GENOMIC DNA]</scope>
    <source>
        <strain evidence="2 3">CBS 277.49</strain>
    </source>
</reference>
<gene>
    <name evidence="2" type="ORF">MUCCIDRAFT_74230</name>
</gene>
<dbReference type="Pfam" id="PF00583">
    <property type="entry name" value="Acetyltransf_1"/>
    <property type="match status" value="1"/>
</dbReference>
<sequence>MTASNSKYSNIKILHLKKPNQLELAYHVRREVYVVEQGYLPNVVTDEYALDRDDADAEHWAAVADRLFEDGSVEPNHSIGTIRLVRISENVARLGRVAVLSNARGLGIGPKLITEFIDYCRANGYHTIYLHAVSEKRGFYEKLGFVVEDGDSEEFEEDGTPHIRLWKRNVGQQQPSSAS</sequence>
<dbReference type="PANTHER" id="PTHR13355:SF22">
    <property type="entry name" value="SLL0786 PROTEIN"/>
    <property type="match status" value="1"/>
</dbReference>
<dbReference type="UniPathway" id="UPA00113">
    <property type="reaction ID" value="UER00529"/>
</dbReference>
<proteinExistence type="predicted"/>
<dbReference type="STRING" id="747725.A0A162QXS0"/>
<dbReference type="Proteomes" id="UP000077051">
    <property type="component" value="Unassembled WGS sequence"/>
</dbReference>
<evidence type="ECO:0000259" key="1">
    <source>
        <dbReference type="PROSITE" id="PS51186"/>
    </source>
</evidence>
<keyword evidence="3" id="KW-1185">Reference proteome</keyword>
<dbReference type="GO" id="GO:0006048">
    <property type="term" value="P:UDP-N-acetylglucosamine biosynthetic process"/>
    <property type="evidence" value="ECO:0007669"/>
    <property type="project" value="UniProtKB-UniPathway"/>
</dbReference>
<comment type="caution">
    <text evidence="2">The sequence shown here is derived from an EMBL/GenBank/DDBJ whole genome shotgun (WGS) entry which is preliminary data.</text>
</comment>
<dbReference type="CDD" id="cd04301">
    <property type="entry name" value="NAT_SF"/>
    <property type="match status" value="1"/>
</dbReference>
<dbReference type="InterPro" id="IPR000182">
    <property type="entry name" value="GNAT_dom"/>
</dbReference>
<evidence type="ECO:0000313" key="3">
    <source>
        <dbReference type="Proteomes" id="UP000077051"/>
    </source>
</evidence>
<dbReference type="EMBL" id="AMYB01000005">
    <property type="protein sequence ID" value="OAD02509.1"/>
    <property type="molecule type" value="Genomic_DNA"/>
</dbReference>
<dbReference type="GO" id="GO:0008080">
    <property type="term" value="F:N-acetyltransferase activity"/>
    <property type="evidence" value="ECO:0007669"/>
    <property type="project" value="TreeGrafter"/>
</dbReference>
<dbReference type="InterPro" id="IPR039143">
    <property type="entry name" value="GNPNAT1-like"/>
</dbReference>
<protein>
    <recommendedName>
        <fullName evidence="1">N-acetyltransferase domain-containing protein</fullName>
    </recommendedName>
</protein>